<evidence type="ECO:0000256" key="10">
    <source>
        <dbReference type="SAM" id="MobiDB-lite"/>
    </source>
</evidence>
<dbReference type="PROSITE" id="PS50089">
    <property type="entry name" value="ZF_RING_2"/>
    <property type="match status" value="1"/>
</dbReference>
<dbReference type="PANTHER" id="PTHR13063:SF10">
    <property type="entry name" value="NITRIC OXIDE SYNTHASE-INTERACTING PROTEIN"/>
    <property type="match status" value="1"/>
</dbReference>
<feature type="domain" description="RING-type" evidence="11">
    <location>
        <begin position="285"/>
        <end position="327"/>
    </location>
</feature>
<dbReference type="PANTHER" id="PTHR13063">
    <property type="entry name" value="ENOS INTERACTING PROTEIN"/>
    <property type="match status" value="1"/>
</dbReference>
<dbReference type="AlphaFoldDB" id="A0A9P6Q7I7"/>
<dbReference type="Gene3D" id="3.30.40.10">
    <property type="entry name" value="Zinc/RING finger domain, C3HC4 (zinc finger)"/>
    <property type="match status" value="2"/>
</dbReference>
<dbReference type="InterPro" id="IPR013083">
    <property type="entry name" value="Znf_RING/FYVE/PHD"/>
</dbReference>
<keyword evidence="6 7" id="KW-0539">Nucleus</keyword>
<dbReference type="InterPro" id="IPR016818">
    <property type="entry name" value="NOSIP"/>
</dbReference>
<feature type="compositionally biased region" description="Polar residues" evidence="10">
    <location>
        <begin position="143"/>
        <end position="179"/>
    </location>
</feature>
<dbReference type="GO" id="GO:0008270">
    <property type="term" value="F:zinc ion binding"/>
    <property type="evidence" value="ECO:0007669"/>
    <property type="project" value="UniProtKB-KW"/>
</dbReference>
<keyword evidence="9" id="KW-0175">Coiled coil</keyword>
<dbReference type="SUPFAM" id="SSF57850">
    <property type="entry name" value="RING/U-box"/>
    <property type="match status" value="2"/>
</dbReference>
<evidence type="ECO:0000259" key="11">
    <source>
        <dbReference type="PROSITE" id="PS50089"/>
    </source>
</evidence>
<comment type="caution">
    <text evidence="12">The sequence shown here is derived from an EMBL/GenBank/DDBJ whole genome shotgun (WGS) entry which is preliminary data.</text>
</comment>
<protein>
    <recommendedName>
        <fullName evidence="11">RING-type domain-containing protein</fullName>
    </recommendedName>
</protein>
<proteinExistence type="inferred from homology"/>
<keyword evidence="5" id="KW-0862">Zinc</keyword>
<dbReference type="Pfam" id="PF15906">
    <property type="entry name" value="zf-NOSIP"/>
    <property type="match status" value="1"/>
</dbReference>
<evidence type="ECO:0000313" key="13">
    <source>
        <dbReference type="Proteomes" id="UP000807716"/>
    </source>
</evidence>
<feature type="compositionally biased region" description="Basic and acidic residues" evidence="10">
    <location>
        <begin position="122"/>
        <end position="134"/>
    </location>
</feature>
<dbReference type="OrthoDB" id="116827at2759"/>
<evidence type="ECO:0000256" key="9">
    <source>
        <dbReference type="SAM" id="Coils"/>
    </source>
</evidence>
<dbReference type="Pfam" id="PF04641">
    <property type="entry name" value="Rtf2"/>
    <property type="match status" value="1"/>
</dbReference>
<reference evidence="12" key="1">
    <citation type="journal article" date="2020" name="Fungal Divers.">
        <title>Resolving the Mortierellaceae phylogeny through synthesis of multi-gene phylogenetics and phylogenomics.</title>
        <authorList>
            <person name="Vandepol N."/>
            <person name="Liber J."/>
            <person name="Desiro A."/>
            <person name="Na H."/>
            <person name="Kennedy M."/>
            <person name="Barry K."/>
            <person name="Grigoriev I.V."/>
            <person name="Miller A.N."/>
            <person name="O'Donnell K."/>
            <person name="Stajich J.E."/>
            <person name="Bonito G."/>
        </authorList>
    </citation>
    <scope>NUCLEOTIDE SEQUENCE</scope>
    <source>
        <strain evidence="12">BC1065</strain>
    </source>
</reference>
<evidence type="ECO:0000256" key="8">
    <source>
        <dbReference type="PROSITE-ProRule" id="PRU00175"/>
    </source>
</evidence>
<keyword evidence="13" id="KW-1185">Reference proteome</keyword>
<comment type="subcellular location">
    <subcellularLocation>
        <location evidence="1 7">Nucleus</location>
    </subcellularLocation>
</comment>
<dbReference type="PIRSF" id="PIRSF023577">
    <property type="entry name" value="ENOS_interacting"/>
    <property type="match status" value="1"/>
</dbReference>
<evidence type="ECO:0000256" key="3">
    <source>
        <dbReference type="ARBA" id="ARBA00022723"/>
    </source>
</evidence>
<feature type="coiled-coil region" evidence="9">
    <location>
        <begin position="67"/>
        <end position="99"/>
    </location>
</feature>
<evidence type="ECO:0000256" key="1">
    <source>
        <dbReference type="ARBA" id="ARBA00004123"/>
    </source>
</evidence>
<dbReference type="Proteomes" id="UP000807716">
    <property type="component" value="Unassembled WGS sequence"/>
</dbReference>
<keyword evidence="3" id="KW-0479">Metal-binding</keyword>
<dbReference type="EMBL" id="JAAAJB010000189">
    <property type="protein sequence ID" value="KAG0262376.1"/>
    <property type="molecule type" value="Genomic_DNA"/>
</dbReference>
<dbReference type="GO" id="GO:0005634">
    <property type="term" value="C:nucleus"/>
    <property type="evidence" value="ECO:0007669"/>
    <property type="project" value="UniProtKB-SubCell"/>
</dbReference>
<comment type="similarity">
    <text evidence="2 7">Belongs to the NOSIP family.</text>
</comment>
<evidence type="ECO:0000313" key="12">
    <source>
        <dbReference type="EMBL" id="KAG0262376.1"/>
    </source>
</evidence>
<name>A0A9P6Q7I7_9FUNG</name>
<sequence length="361" mass="39831">MSRHSKNNTARGHFTYAERQMLDYGTKKQRLGRDSMRDFDACYLCLQKARNPVSCTQGHISCKECIYENILAQRAEIQRQQDQQQADEARLAGEQAKKEALAHQILLSEFERSQMGVLAKQDSVRGTKMLKDGPGESPKGSASPATPTVGTNTVSPSSNKSTPTLIGNNDATSGSSDINNNRKRPLELDEAELERRSKQERMEVAKVIEEEAKRKKTELPSFWIPSLTPSENKEAFKATKVHTVCTASKDEHKLSLKNLIPVQFTMTVEDHDEDETKTAKEFASCPVCVKGFTNTTRLAILKGCGHVYCEACALKFVKKDGVCQVCNKKAREKDIVCMAGEGSGFAGGGAKEAVKFGVAFQ</sequence>
<evidence type="ECO:0000256" key="4">
    <source>
        <dbReference type="ARBA" id="ARBA00022771"/>
    </source>
</evidence>
<dbReference type="SMART" id="SM00184">
    <property type="entry name" value="RING"/>
    <property type="match status" value="2"/>
</dbReference>
<dbReference type="GO" id="GO:0061630">
    <property type="term" value="F:ubiquitin protein ligase activity"/>
    <property type="evidence" value="ECO:0007669"/>
    <property type="project" value="InterPro"/>
</dbReference>
<accession>A0A9P6Q7I7</accession>
<keyword evidence="4 8" id="KW-0863">Zinc-finger</keyword>
<evidence type="ECO:0000256" key="6">
    <source>
        <dbReference type="ARBA" id="ARBA00023242"/>
    </source>
</evidence>
<feature type="region of interest" description="Disordered" evidence="10">
    <location>
        <begin position="119"/>
        <end position="197"/>
    </location>
</feature>
<evidence type="ECO:0000256" key="5">
    <source>
        <dbReference type="ARBA" id="ARBA00022833"/>
    </source>
</evidence>
<evidence type="ECO:0000256" key="7">
    <source>
        <dbReference type="PIRNR" id="PIRNR023577"/>
    </source>
</evidence>
<dbReference type="PROSITE" id="PS00518">
    <property type="entry name" value="ZF_RING_1"/>
    <property type="match status" value="1"/>
</dbReference>
<dbReference type="InterPro" id="IPR017907">
    <property type="entry name" value="Znf_RING_CS"/>
</dbReference>
<gene>
    <name evidence="12" type="ORF">DFQ27_002358</name>
</gene>
<evidence type="ECO:0000256" key="2">
    <source>
        <dbReference type="ARBA" id="ARBA00008126"/>
    </source>
</evidence>
<dbReference type="InterPro" id="IPR031790">
    <property type="entry name" value="Znf-NOSIP"/>
</dbReference>
<dbReference type="InterPro" id="IPR001841">
    <property type="entry name" value="Znf_RING"/>
</dbReference>
<organism evidence="12 13">
    <name type="scientific">Actinomortierella ambigua</name>
    <dbReference type="NCBI Taxonomy" id="1343610"/>
    <lineage>
        <taxon>Eukaryota</taxon>
        <taxon>Fungi</taxon>
        <taxon>Fungi incertae sedis</taxon>
        <taxon>Mucoromycota</taxon>
        <taxon>Mortierellomycotina</taxon>
        <taxon>Mortierellomycetes</taxon>
        <taxon>Mortierellales</taxon>
        <taxon>Mortierellaceae</taxon>
        <taxon>Actinomortierella</taxon>
    </lineage>
</organism>